<evidence type="ECO:0000313" key="2">
    <source>
        <dbReference type="Proteomes" id="UP001055879"/>
    </source>
</evidence>
<name>A0ACB9C6B7_ARCLA</name>
<organism evidence="1 2">
    <name type="scientific">Arctium lappa</name>
    <name type="common">Greater burdock</name>
    <name type="synonym">Lappa major</name>
    <dbReference type="NCBI Taxonomy" id="4217"/>
    <lineage>
        <taxon>Eukaryota</taxon>
        <taxon>Viridiplantae</taxon>
        <taxon>Streptophyta</taxon>
        <taxon>Embryophyta</taxon>
        <taxon>Tracheophyta</taxon>
        <taxon>Spermatophyta</taxon>
        <taxon>Magnoliopsida</taxon>
        <taxon>eudicotyledons</taxon>
        <taxon>Gunneridae</taxon>
        <taxon>Pentapetalae</taxon>
        <taxon>asterids</taxon>
        <taxon>campanulids</taxon>
        <taxon>Asterales</taxon>
        <taxon>Asteraceae</taxon>
        <taxon>Carduoideae</taxon>
        <taxon>Cardueae</taxon>
        <taxon>Arctiinae</taxon>
        <taxon>Arctium</taxon>
    </lineage>
</organism>
<comment type="caution">
    <text evidence="1">The sequence shown here is derived from an EMBL/GenBank/DDBJ whole genome shotgun (WGS) entry which is preliminary data.</text>
</comment>
<protein>
    <submittedName>
        <fullName evidence="1">Uncharacterized protein</fullName>
    </submittedName>
</protein>
<reference evidence="1 2" key="2">
    <citation type="journal article" date="2022" name="Mol. Ecol. Resour.">
        <title>The genomes of chicory, endive, great burdock and yacon provide insights into Asteraceae paleo-polyploidization history and plant inulin production.</title>
        <authorList>
            <person name="Fan W."/>
            <person name="Wang S."/>
            <person name="Wang H."/>
            <person name="Wang A."/>
            <person name="Jiang F."/>
            <person name="Liu H."/>
            <person name="Zhao H."/>
            <person name="Xu D."/>
            <person name="Zhang Y."/>
        </authorList>
    </citation>
    <scope>NUCLEOTIDE SEQUENCE [LARGE SCALE GENOMIC DNA]</scope>
    <source>
        <strain evidence="2">cv. Niubang</strain>
    </source>
</reference>
<keyword evidence="2" id="KW-1185">Reference proteome</keyword>
<reference evidence="2" key="1">
    <citation type="journal article" date="2022" name="Mol. Ecol. Resour.">
        <title>The genomes of chicory, endive, great burdock and yacon provide insights into Asteraceae palaeo-polyploidization history and plant inulin production.</title>
        <authorList>
            <person name="Fan W."/>
            <person name="Wang S."/>
            <person name="Wang H."/>
            <person name="Wang A."/>
            <person name="Jiang F."/>
            <person name="Liu H."/>
            <person name="Zhao H."/>
            <person name="Xu D."/>
            <person name="Zhang Y."/>
        </authorList>
    </citation>
    <scope>NUCLEOTIDE SEQUENCE [LARGE SCALE GENOMIC DNA]</scope>
    <source>
        <strain evidence="2">cv. Niubang</strain>
    </source>
</reference>
<accession>A0ACB9C6B7</accession>
<evidence type="ECO:0000313" key="1">
    <source>
        <dbReference type="EMBL" id="KAI3729765.1"/>
    </source>
</evidence>
<dbReference type="Proteomes" id="UP001055879">
    <property type="component" value="Linkage Group LG05"/>
</dbReference>
<dbReference type="EMBL" id="CM042051">
    <property type="protein sequence ID" value="KAI3729765.1"/>
    <property type="molecule type" value="Genomic_DNA"/>
</dbReference>
<sequence>MRVMVLKKKGFCVGGGGSSSTSLQSFPLADKAQTCSQVPVELAKEAVKVYHTTLYGYFLGPHIPFLVVQRYMMNANGIFFFRFNDEGGSNQVVEAGPLMLHNIPLVAFNREGVSRIDGALGCTETNASMCDKAWGRPGFAKVVVEVWEVGDLNRELEVVLPNLNGGVDKRVRIGVGYLWEPLHWSHSMHAIPKEGGEPCVECVKPNDTPMETLVDNGKGGLEKEKEKGNEVRLDKSEKDALLGNPVHIKSPTMTSVVKTFLTIKKPVKGPLTTGSNTFQVVANGQGEEVGDNTLGSISSKEVLKDMMEGDISQTTVSND</sequence>
<proteinExistence type="predicted"/>
<gene>
    <name evidence="1" type="ORF">L6452_18431</name>
</gene>